<accession>A0A6D2IJH6</accession>
<evidence type="ECO:0000313" key="3">
    <source>
        <dbReference type="Proteomes" id="UP000467841"/>
    </source>
</evidence>
<organism evidence="2 3">
    <name type="scientific">Microthlaspi erraticum</name>
    <dbReference type="NCBI Taxonomy" id="1685480"/>
    <lineage>
        <taxon>Eukaryota</taxon>
        <taxon>Viridiplantae</taxon>
        <taxon>Streptophyta</taxon>
        <taxon>Embryophyta</taxon>
        <taxon>Tracheophyta</taxon>
        <taxon>Spermatophyta</taxon>
        <taxon>Magnoliopsida</taxon>
        <taxon>eudicotyledons</taxon>
        <taxon>Gunneridae</taxon>
        <taxon>Pentapetalae</taxon>
        <taxon>rosids</taxon>
        <taxon>malvids</taxon>
        <taxon>Brassicales</taxon>
        <taxon>Brassicaceae</taxon>
        <taxon>Coluteocarpeae</taxon>
        <taxon>Microthlaspi</taxon>
    </lineage>
</organism>
<reference evidence="2" key="1">
    <citation type="submission" date="2020-01" db="EMBL/GenBank/DDBJ databases">
        <authorList>
            <person name="Mishra B."/>
        </authorList>
    </citation>
    <scope>NUCLEOTIDE SEQUENCE [LARGE SCALE GENOMIC DNA]</scope>
</reference>
<evidence type="ECO:0000313" key="2">
    <source>
        <dbReference type="EMBL" id="CAA7025279.1"/>
    </source>
</evidence>
<protein>
    <submittedName>
        <fullName evidence="2">Uncharacterized protein</fullName>
    </submittedName>
</protein>
<dbReference type="AlphaFoldDB" id="A0A6D2IJH6"/>
<gene>
    <name evidence="2" type="ORF">MERR_LOCUS12514</name>
</gene>
<sequence length="67" mass="7882">MYLSLPVTEEIPKPEEEEIPMPVPEDEEVPPEDGVLEHSRRMRRFPFNHEVMNMIIWMLSMDGAMVV</sequence>
<keyword evidence="3" id="KW-1185">Reference proteome</keyword>
<proteinExistence type="predicted"/>
<evidence type="ECO:0000256" key="1">
    <source>
        <dbReference type="SAM" id="MobiDB-lite"/>
    </source>
</evidence>
<dbReference type="EMBL" id="CACVBM020000999">
    <property type="protein sequence ID" value="CAA7025279.1"/>
    <property type="molecule type" value="Genomic_DNA"/>
</dbReference>
<comment type="caution">
    <text evidence="2">The sequence shown here is derived from an EMBL/GenBank/DDBJ whole genome shotgun (WGS) entry which is preliminary data.</text>
</comment>
<feature type="region of interest" description="Disordered" evidence="1">
    <location>
        <begin position="1"/>
        <end position="35"/>
    </location>
</feature>
<feature type="compositionally biased region" description="Acidic residues" evidence="1">
    <location>
        <begin position="15"/>
        <end position="31"/>
    </location>
</feature>
<name>A0A6D2IJH6_9BRAS</name>
<dbReference type="Proteomes" id="UP000467841">
    <property type="component" value="Unassembled WGS sequence"/>
</dbReference>